<gene>
    <name evidence="2" type="ORF">SODALDRAFT_303515</name>
</gene>
<dbReference type="Pfam" id="PF06966">
    <property type="entry name" value="DUF1295"/>
    <property type="match status" value="1"/>
</dbReference>
<dbReference type="PANTHER" id="PTHR32251">
    <property type="entry name" value="3-OXO-5-ALPHA-STEROID 4-DEHYDROGENASE"/>
    <property type="match status" value="1"/>
</dbReference>
<keyword evidence="3" id="KW-1185">Reference proteome</keyword>
<proteinExistence type="predicted"/>
<evidence type="ECO:0000256" key="1">
    <source>
        <dbReference type="SAM" id="Phobius"/>
    </source>
</evidence>
<dbReference type="Gene3D" id="1.20.120.1630">
    <property type="match status" value="1"/>
</dbReference>
<name>A0A3N2Q6E7_SODAK</name>
<keyword evidence="1" id="KW-1133">Transmembrane helix</keyword>
<dbReference type="OrthoDB" id="67965at2759"/>
<evidence type="ECO:0000313" key="3">
    <source>
        <dbReference type="Proteomes" id="UP000272025"/>
    </source>
</evidence>
<keyword evidence="1" id="KW-0812">Transmembrane</keyword>
<organism evidence="2 3">
    <name type="scientific">Sodiomyces alkalinus (strain CBS 110278 / VKM F-3762 / F11)</name>
    <name type="common">Alkaliphilic filamentous fungus</name>
    <dbReference type="NCBI Taxonomy" id="1314773"/>
    <lineage>
        <taxon>Eukaryota</taxon>
        <taxon>Fungi</taxon>
        <taxon>Dikarya</taxon>
        <taxon>Ascomycota</taxon>
        <taxon>Pezizomycotina</taxon>
        <taxon>Sordariomycetes</taxon>
        <taxon>Hypocreomycetidae</taxon>
        <taxon>Glomerellales</taxon>
        <taxon>Plectosphaerellaceae</taxon>
        <taxon>Sodiomyces</taxon>
    </lineage>
</organism>
<keyword evidence="1" id="KW-0472">Membrane</keyword>
<dbReference type="PANTHER" id="PTHR32251:SF15">
    <property type="entry name" value="3-OXO-5-ALPHA-STEROID 4-DEHYDROGENASE (DUF1295)"/>
    <property type="match status" value="1"/>
</dbReference>
<dbReference type="Proteomes" id="UP000272025">
    <property type="component" value="Unassembled WGS sequence"/>
</dbReference>
<dbReference type="GO" id="GO:0016020">
    <property type="term" value="C:membrane"/>
    <property type="evidence" value="ECO:0007669"/>
    <property type="project" value="TreeGrafter"/>
</dbReference>
<dbReference type="EMBL" id="ML119051">
    <property type="protein sequence ID" value="ROT42310.1"/>
    <property type="molecule type" value="Genomic_DNA"/>
</dbReference>
<dbReference type="RefSeq" id="XP_028470116.1">
    <property type="nucleotide sequence ID" value="XM_028608954.1"/>
</dbReference>
<protein>
    <submittedName>
        <fullName evidence="2">DUF1295-domain-containing protein</fullName>
    </submittedName>
</protein>
<feature type="transmembrane region" description="Helical" evidence="1">
    <location>
        <begin position="42"/>
        <end position="63"/>
    </location>
</feature>
<feature type="transmembrane region" description="Helical" evidence="1">
    <location>
        <begin position="225"/>
        <end position="249"/>
    </location>
</feature>
<dbReference type="InterPro" id="IPR010721">
    <property type="entry name" value="UstE-like"/>
</dbReference>
<dbReference type="GeneID" id="39577432"/>
<dbReference type="AlphaFoldDB" id="A0A3N2Q6E7"/>
<accession>A0A3N2Q6E7</accession>
<evidence type="ECO:0000313" key="2">
    <source>
        <dbReference type="EMBL" id="ROT42310.1"/>
    </source>
</evidence>
<reference evidence="2 3" key="1">
    <citation type="journal article" date="2018" name="Mol. Ecol.">
        <title>The obligate alkalophilic soda-lake fungus Sodiomyces alkalinus has shifted to a protein diet.</title>
        <authorList>
            <person name="Grum-Grzhimaylo A.A."/>
            <person name="Falkoski D.L."/>
            <person name="van den Heuvel J."/>
            <person name="Valero-Jimenez C.A."/>
            <person name="Min B."/>
            <person name="Choi I.G."/>
            <person name="Lipzen A."/>
            <person name="Daum C.G."/>
            <person name="Aanen D.K."/>
            <person name="Tsang A."/>
            <person name="Henrissat B."/>
            <person name="Bilanenko E.N."/>
            <person name="de Vries R.P."/>
            <person name="van Kan J.A.L."/>
            <person name="Grigoriev I.V."/>
            <person name="Debets A.J.M."/>
        </authorList>
    </citation>
    <scope>NUCLEOTIDE SEQUENCE [LARGE SCALE GENOMIC DNA]</scope>
    <source>
        <strain evidence="2 3">F11</strain>
    </source>
</reference>
<feature type="transmembrane region" description="Helical" evidence="1">
    <location>
        <begin position="69"/>
        <end position="91"/>
    </location>
</feature>
<feature type="transmembrane region" description="Helical" evidence="1">
    <location>
        <begin position="12"/>
        <end position="35"/>
    </location>
</feature>
<feature type="transmembrane region" description="Helical" evidence="1">
    <location>
        <begin position="142"/>
        <end position="160"/>
    </location>
</feature>
<sequence length="351" mass="39121">MIVADILALDGYYLAVTALVTLIYQLLFFTIAFLFDCDKLTDFAGGSNFIVLAVVTLVLSGAWHTRQIIASMLLVLWAARLSGFLLFRVLGTGKDDRFGGHRVPFLPFLGGWLFQMIWVWTVSLPVTVLNSPAIARFLQRPFGTGCDIAGVVLYAIGLVIESVSDAQKYRFHARHPEPGAICDTGLFYFSRHPNYFGEILLQFSIYTVAVSAADGRYVSNQASQGLYATILSPVVLMTLILFVSGLSLVERPSAKERYEQDNDWETYSRYLQRTSILIPFSPRLYEHVPTYFKRTLFLEFPMYVFDPAKHADVGLGEGCSGVDAARLVAEGDLKSTIGPSYCRLDEEKGVQ</sequence>